<feature type="chain" id="PRO_5035855945" evidence="1">
    <location>
        <begin position="24"/>
        <end position="116"/>
    </location>
</feature>
<evidence type="ECO:0000313" key="2">
    <source>
        <dbReference type="EMBL" id="CAH2237125.1"/>
    </source>
</evidence>
<dbReference type="AlphaFoldDB" id="A0A8S4RI85"/>
<dbReference type="EMBL" id="CAKXAJ010025249">
    <property type="protein sequence ID" value="CAH2237125.1"/>
    <property type="molecule type" value="Genomic_DNA"/>
</dbReference>
<comment type="caution">
    <text evidence="2">The sequence shown here is derived from an EMBL/GenBank/DDBJ whole genome shotgun (WGS) entry which is preliminary data.</text>
</comment>
<reference evidence="2" key="1">
    <citation type="submission" date="2022-03" db="EMBL/GenBank/DDBJ databases">
        <authorList>
            <person name="Lindestad O."/>
        </authorList>
    </citation>
    <scope>NUCLEOTIDE SEQUENCE</scope>
</reference>
<keyword evidence="1" id="KW-0732">Signal</keyword>
<dbReference type="Proteomes" id="UP000838756">
    <property type="component" value="Unassembled WGS sequence"/>
</dbReference>
<sequence>MLTADGMLVTCIVLVHIFSTIRMDKDSLDTVATQQAGFHTYSDCENLCVDYRGVDTQVALLSALFSYWPGGKASLLPPNIGPDGGYVALEATQFSVVQFSRQSLKIGIPQLIACGS</sequence>
<keyword evidence="3" id="KW-1185">Reference proteome</keyword>
<protein>
    <submittedName>
        <fullName evidence="2">Jg24464 protein</fullName>
    </submittedName>
</protein>
<evidence type="ECO:0000256" key="1">
    <source>
        <dbReference type="SAM" id="SignalP"/>
    </source>
</evidence>
<proteinExistence type="predicted"/>
<feature type="signal peptide" evidence="1">
    <location>
        <begin position="1"/>
        <end position="23"/>
    </location>
</feature>
<organism evidence="2 3">
    <name type="scientific">Pararge aegeria aegeria</name>
    <dbReference type="NCBI Taxonomy" id="348720"/>
    <lineage>
        <taxon>Eukaryota</taxon>
        <taxon>Metazoa</taxon>
        <taxon>Ecdysozoa</taxon>
        <taxon>Arthropoda</taxon>
        <taxon>Hexapoda</taxon>
        <taxon>Insecta</taxon>
        <taxon>Pterygota</taxon>
        <taxon>Neoptera</taxon>
        <taxon>Endopterygota</taxon>
        <taxon>Lepidoptera</taxon>
        <taxon>Glossata</taxon>
        <taxon>Ditrysia</taxon>
        <taxon>Papilionoidea</taxon>
        <taxon>Nymphalidae</taxon>
        <taxon>Satyrinae</taxon>
        <taxon>Satyrini</taxon>
        <taxon>Parargina</taxon>
        <taxon>Pararge</taxon>
    </lineage>
</organism>
<gene>
    <name evidence="2" type="primary">jg24464</name>
    <name evidence="2" type="ORF">PAEG_LOCUS14430</name>
</gene>
<name>A0A8S4RI85_9NEOP</name>
<accession>A0A8S4RI85</accession>
<evidence type="ECO:0000313" key="3">
    <source>
        <dbReference type="Proteomes" id="UP000838756"/>
    </source>
</evidence>